<organism evidence="2 3">
    <name type="scientific">Arthrobacter ginsengisoli</name>
    <dbReference type="NCBI Taxonomy" id="1356565"/>
    <lineage>
        <taxon>Bacteria</taxon>
        <taxon>Bacillati</taxon>
        <taxon>Actinomycetota</taxon>
        <taxon>Actinomycetes</taxon>
        <taxon>Micrococcales</taxon>
        <taxon>Micrococcaceae</taxon>
        <taxon>Arthrobacter</taxon>
    </lineage>
</organism>
<evidence type="ECO:0000259" key="1">
    <source>
        <dbReference type="Pfam" id="PF07883"/>
    </source>
</evidence>
<dbReference type="InterPro" id="IPR053146">
    <property type="entry name" value="QDO-like"/>
</dbReference>
<keyword evidence="3" id="KW-1185">Reference proteome</keyword>
<feature type="domain" description="Cupin type-2" evidence="1">
    <location>
        <begin position="53"/>
        <end position="120"/>
    </location>
</feature>
<sequence length="172" mass="18500">MDRIDDTTAPATGVQGRAYKLAADEGTALWFTNTLVMVKAGGPETKQRLTIVEILHPAGYAPPMHRHLVEDESFYIISGTALFESDGQRFTVQKGDFVFLPQGSTHTFLAGPEESFRSLVITVPAGFEIFAAEAGAPAARRELPEPEPVDGPSLTAIAARHNIEIIGPPLTT</sequence>
<dbReference type="SUPFAM" id="SSF51182">
    <property type="entry name" value="RmlC-like cupins"/>
    <property type="match status" value="1"/>
</dbReference>
<name>A0ABU1UEY7_9MICC</name>
<protein>
    <submittedName>
        <fullName evidence="2">Quercetin dioxygenase-like cupin family protein</fullName>
    </submittedName>
</protein>
<dbReference type="InterPro" id="IPR013096">
    <property type="entry name" value="Cupin_2"/>
</dbReference>
<evidence type="ECO:0000313" key="2">
    <source>
        <dbReference type="EMBL" id="MDR7083754.1"/>
    </source>
</evidence>
<comment type="caution">
    <text evidence="2">The sequence shown here is derived from an EMBL/GenBank/DDBJ whole genome shotgun (WGS) entry which is preliminary data.</text>
</comment>
<dbReference type="InterPro" id="IPR014710">
    <property type="entry name" value="RmlC-like_jellyroll"/>
</dbReference>
<dbReference type="PANTHER" id="PTHR36440:SF1">
    <property type="entry name" value="PUTATIVE (AFU_ORTHOLOGUE AFUA_8G07350)-RELATED"/>
    <property type="match status" value="1"/>
</dbReference>
<dbReference type="InterPro" id="IPR011051">
    <property type="entry name" value="RmlC_Cupin_sf"/>
</dbReference>
<dbReference type="Proteomes" id="UP001252243">
    <property type="component" value="Unassembled WGS sequence"/>
</dbReference>
<accession>A0ABU1UEY7</accession>
<dbReference type="Pfam" id="PF07883">
    <property type="entry name" value="Cupin_2"/>
    <property type="match status" value="1"/>
</dbReference>
<dbReference type="EMBL" id="JAVDVQ010000013">
    <property type="protein sequence ID" value="MDR7083754.1"/>
    <property type="molecule type" value="Genomic_DNA"/>
</dbReference>
<reference evidence="2 3" key="1">
    <citation type="submission" date="2023-07" db="EMBL/GenBank/DDBJ databases">
        <title>Sorghum-associated microbial communities from plants grown in Nebraska, USA.</title>
        <authorList>
            <person name="Schachtman D."/>
        </authorList>
    </citation>
    <scope>NUCLEOTIDE SEQUENCE [LARGE SCALE GENOMIC DNA]</scope>
    <source>
        <strain evidence="2 3">BE167</strain>
    </source>
</reference>
<gene>
    <name evidence="2" type="ORF">J2X01_003049</name>
</gene>
<dbReference type="PANTHER" id="PTHR36440">
    <property type="entry name" value="PUTATIVE (AFU_ORTHOLOGUE AFUA_8G07350)-RELATED"/>
    <property type="match status" value="1"/>
</dbReference>
<dbReference type="RefSeq" id="WP_310059026.1">
    <property type="nucleotide sequence ID" value="NZ_JAVDVQ010000013.1"/>
</dbReference>
<dbReference type="Gene3D" id="2.60.120.10">
    <property type="entry name" value="Jelly Rolls"/>
    <property type="match status" value="1"/>
</dbReference>
<evidence type="ECO:0000313" key="3">
    <source>
        <dbReference type="Proteomes" id="UP001252243"/>
    </source>
</evidence>
<proteinExistence type="predicted"/>